<dbReference type="RefSeq" id="WP_188910339.1">
    <property type="nucleotide sequence ID" value="NZ_BMIQ01000005.1"/>
</dbReference>
<sequence length="250" mass="27268">MVTLPERLDLARRSIGHYLAQTLPDTELVLVANRGTPEMRAALAAHLEALGRADIRLDFAPDDLKLGALRNRSVALAAGEFVCQWDDDDWHHPDRLRRQHECLAAGAASACTLQDLMHYFPARRVLHLVNWHSTPAGGHPGTLFARRTAMRPYPEAGAAAARGEDLEVALAFREAGALAFLQGAPELYVYATHGTNTWDGEHHAMLANELAVSRGLLQRRESALRAGLAPFGFPAGTIELWGSNGLAFTL</sequence>
<organism evidence="2 3">
    <name type="scientific">Aureimonas endophytica</name>
    <dbReference type="NCBI Taxonomy" id="2027858"/>
    <lineage>
        <taxon>Bacteria</taxon>
        <taxon>Pseudomonadati</taxon>
        <taxon>Pseudomonadota</taxon>
        <taxon>Alphaproteobacteria</taxon>
        <taxon>Hyphomicrobiales</taxon>
        <taxon>Aurantimonadaceae</taxon>
        <taxon>Aureimonas</taxon>
    </lineage>
</organism>
<comment type="caution">
    <text evidence="2">The sequence shown here is derived from an EMBL/GenBank/DDBJ whole genome shotgun (WGS) entry which is preliminary data.</text>
</comment>
<accession>A0A917E782</accession>
<protein>
    <recommendedName>
        <fullName evidence="1">Glycosyltransferase 2-like domain-containing protein</fullName>
    </recommendedName>
</protein>
<dbReference type="InterPro" id="IPR001173">
    <property type="entry name" value="Glyco_trans_2-like"/>
</dbReference>
<feature type="domain" description="Glycosyltransferase 2-like" evidence="1">
    <location>
        <begin position="9"/>
        <end position="111"/>
    </location>
</feature>
<dbReference type="EMBL" id="BMIQ01000005">
    <property type="protein sequence ID" value="GGE11019.1"/>
    <property type="molecule type" value="Genomic_DNA"/>
</dbReference>
<reference evidence="2" key="1">
    <citation type="journal article" date="2014" name="Int. J. Syst. Evol. Microbiol.">
        <title>Complete genome sequence of Corynebacterium casei LMG S-19264T (=DSM 44701T), isolated from a smear-ripened cheese.</title>
        <authorList>
            <consortium name="US DOE Joint Genome Institute (JGI-PGF)"/>
            <person name="Walter F."/>
            <person name="Albersmeier A."/>
            <person name="Kalinowski J."/>
            <person name="Ruckert C."/>
        </authorList>
    </citation>
    <scope>NUCLEOTIDE SEQUENCE</scope>
    <source>
        <strain evidence="2">CGMCC 1.15367</strain>
    </source>
</reference>
<dbReference type="InterPro" id="IPR029044">
    <property type="entry name" value="Nucleotide-diphossugar_trans"/>
</dbReference>
<dbReference type="Pfam" id="PF00535">
    <property type="entry name" value="Glycos_transf_2"/>
    <property type="match status" value="1"/>
</dbReference>
<gene>
    <name evidence="2" type="ORF">GCM10011390_32590</name>
</gene>
<keyword evidence="3" id="KW-1185">Reference proteome</keyword>
<evidence type="ECO:0000313" key="3">
    <source>
        <dbReference type="Proteomes" id="UP000644699"/>
    </source>
</evidence>
<dbReference type="Proteomes" id="UP000644699">
    <property type="component" value="Unassembled WGS sequence"/>
</dbReference>
<name>A0A917E782_9HYPH</name>
<dbReference type="SUPFAM" id="SSF53448">
    <property type="entry name" value="Nucleotide-diphospho-sugar transferases"/>
    <property type="match status" value="1"/>
</dbReference>
<dbReference type="AlphaFoldDB" id="A0A917E782"/>
<evidence type="ECO:0000313" key="2">
    <source>
        <dbReference type="EMBL" id="GGE11019.1"/>
    </source>
</evidence>
<proteinExistence type="predicted"/>
<evidence type="ECO:0000259" key="1">
    <source>
        <dbReference type="Pfam" id="PF00535"/>
    </source>
</evidence>
<dbReference type="Gene3D" id="3.90.550.10">
    <property type="entry name" value="Spore Coat Polysaccharide Biosynthesis Protein SpsA, Chain A"/>
    <property type="match status" value="1"/>
</dbReference>
<reference evidence="2" key="2">
    <citation type="submission" date="2020-09" db="EMBL/GenBank/DDBJ databases">
        <authorList>
            <person name="Sun Q."/>
            <person name="Zhou Y."/>
        </authorList>
    </citation>
    <scope>NUCLEOTIDE SEQUENCE</scope>
    <source>
        <strain evidence="2">CGMCC 1.15367</strain>
    </source>
</reference>